<dbReference type="RefSeq" id="WP_268186207.1">
    <property type="nucleotide sequence ID" value="NZ_CP113361.1"/>
</dbReference>
<dbReference type="KEGG" id="mou:OU421_11345"/>
<evidence type="ECO:0000313" key="2">
    <source>
        <dbReference type="EMBL" id="WAI00999.1"/>
    </source>
</evidence>
<dbReference type="Proteomes" id="UP001163096">
    <property type="component" value="Chromosome"/>
</dbReference>
<dbReference type="GeneID" id="76835705"/>
<organism evidence="2 3">
    <name type="scientific">Methanogenium organophilum</name>
    <dbReference type="NCBI Taxonomy" id="2199"/>
    <lineage>
        <taxon>Archaea</taxon>
        <taxon>Methanobacteriati</taxon>
        <taxon>Methanobacteriota</taxon>
        <taxon>Stenosarchaea group</taxon>
        <taxon>Methanomicrobia</taxon>
        <taxon>Methanomicrobiales</taxon>
        <taxon>Methanomicrobiaceae</taxon>
        <taxon>Methanogenium</taxon>
    </lineage>
</organism>
<name>A0A9X9T7E6_METOG</name>
<evidence type="ECO:0000256" key="1">
    <source>
        <dbReference type="SAM" id="MobiDB-lite"/>
    </source>
</evidence>
<sequence length="153" mass="16725">MNGKLIPAVISLLLILLFMFALLSGCEGNEVKPDERSELSEDEKKIAVRIASENATVKTYLSGEYEILDVEYSTLKRASGGEEWSEQLPVVTIKKKDAVVMAYVDPEEERVVSIAKQYTRDPVIMPPHAQSTATPPGGEAPTIPIPTPKTSLP</sequence>
<feature type="region of interest" description="Disordered" evidence="1">
    <location>
        <begin position="125"/>
        <end position="153"/>
    </location>
</feature>
<reference evidence="2" key="1">
    <citation type="submission" date="2022-11" db="EMBL/GenBank/DDBJ databases">
        <title>Complete genome sequence of Methanogenium organophilum DSM 3596.</title>
        <authorList>
            <person name="Chen S.-C."/>
            <person name="Lai S.-J."/>
            <person name="You Y.-T."/>
        </authorList>
    </citation>
    <scope>NUCLEOTIDE SEQUENCE</scope>
    <source>
        <strain evidence="2">DSM 3596</strain>
    </source>
</reference>
<protein>
    <submittedName>
        <fullName evidence="2">Uncharacterized protein</fullName>
    </submittedName>
</protein>
<dbReference type="PROSITE" id="PS51257">
    <property type="entry name" value="PROKAR_LIPOPROTEIN"/>
    <property type="match status" value="1"/>
</dbReference>
<keyword evidence="3" id="KW-1185">Reference proteome</keyword>
<accession>A0A9X9T7E6</accession>
<dbReference type="AlphaFoldDB" id="A0A9X9T7E6"/>
<gene>
    <name evidence="2" type="ORF">OU421_11345</name>
</gene>
<proteinExistence type="predicted"/>
<dbReference type="EMBL" id="CP113361">
    <property type="protein sequence ID" value="WAI00999.1"/>
    <property type="molecule type" value="Genomic_DNA"/>
</dbReference>
<evidence type="ECO:0000313" key="3">
    <source>
        <dbReference type="Proteomes" id="UP001163096"/>
    </source>
</evidence>